<keyword evidence="11" id="KW-1185">Reference proteome</keyword>
<keyword evidence="10" id="KW-0808">Transferase</keyword>
<dbReference type="NCBIfam" id="NF004637">
    <property type="entry name" value="PRK05986.1"/>
    <property type="match status" value="1"/>
</dbReference>
<dbReference type="GO" id="GO:0005524">
    <property type="term" value="F:ATP binding"/>
    <property type="evidence" value="ECO:0007669"/>
    <property type="project" value="InterPro"/>
</dbReference>
<evidence type="ECO:0000256" key="6">
    <source>
        <dbReference type="ARBA" id="ARBA00033334"/>
    </source>
</evidence>
<dbReference type="PANTHER" id="PTHR46638">
    <property type="entry name" value="CORRINOID ADENOSYLTRANSFERASE"/>
    <property type="match status" value="1"/>
</dbReference>
<comment type="similarity">
    <text evidence="2">Belongs to the Cob(I)alamin adenosyltransferase family.</text>
</comment>
<dbReference type="Gene3D" id="3.40.50.300">
    <property type="entry name" value="P-loop containing nucleotide triphosphate hydrolases"/>
    <property type="match status" value="1"/>
</dbReference>
<dbReference type="PIRSF" id="PIRSF015617">
    <property type="entry name" value="Adensltrnsf_CobA"/>
    <property type="match status" value="1"/>
</dbReference>
<dbReference type="OrthoDB" id="9810309at2"/>
<evidence type="ECO:0000256" key="4">
    <source>
        <dbReference type="ARBA" id="ARBA00024929"/>
    </source>
</evidence>
<dbReference type="EMBL" id="FNJI01000015">
    <property type="protein sequence ID" value="SDP30371.1"/>
    <property type="molecule type" value="Genomic_DNA"/>
</dbReference>
<protein>
    <recommendedName>
        <fullName evidence="3">corrinoid adenosyltransferase</fullName>
        <ecNumber evidence="3">2.5.1.17</ecNumber>
    </recommendedName>
    <alternativeName>
        <fullName evidence="5">Cob(II)alamin adenosyltransferase</fullName>
    </alternativeName>
    <alternativeName>
        <fullName evidence="7">Cob(II)yrinic acid a,c-diamide adenosyltransferase</fullName>
    </alternativeName>
    <alternativeName>
        <fullName evidence="6">Cobinamide/cobalamin adenosyltransferase</fullName>
    </alternativeName>
</protein>
<reference evidence="10 11" key="1">
    <citation type="submission" date="2016-10" db="EMBL/GenBank/DDBJ databases">
        <authorList>
            <person name="de Groot N.N."/>
        </authorList>
    </citation>
    <scope>NUCLEOTIDE SEQUENCE [LARGE SCALE GENOMIC DNA]</scope>
    <source>
        <strain evidence="10 11">DSM 12130</strain>
    </source>
</reference>
<proteinExistence type="inferred from homology"/>
<evidence type="ECO:0000313" key="10">
    <source>
        <dbReference type="EMBL" id="SDP30371.1"/>
    </source>
</evidence>
<dbReference type="RefSeq" id="WP_092223044.1">
    <property type="nucleotide sequence ID" value="NZ_FNJI01000015.1"/>
</dbReference>
<dbReference type="Proteomes" id="UP000199073">
    <property type="component" value="Unassembled WGS sequence"/>
</dbReference>
<dbReference type="InterPro" id="IPR003724">
    <property type="entry name" value="CblAdoTrfase_CobA"/>
</dbReference>
<dbReference type="AlphaFoldDB" id="A0A1H0RLI3"/>
<dbReference type="STRING" id="91360.SAMN05660330_02363"/>
<evidence type="ECO:0000256" key="7">
    <source>
        <dbReference type="ARBA" id="ARBA00033354"/>
    </source>
</evidence>
<dbReference type="SUPFAM" id="SSF52540">
    <property type="entry name" value="P-loop containing nucleoside triphosphate hydrolases"/>
    <property type="match status" value="1"/>
</dbReference>
<accession>A0A1H0RLI3</accession>
<dbReference type="PANTHER" id="PTHR46638:SF1">
    <property type="entry name" value="CORRINOID ADENOSYLTRANSFERASE"/>
    <property type="match status" value="1"/>
</dbReference>
<organism evidence="10 11">
    <name type="scientific">Desulforhopalus singaporensis</name>
    <dbReference type="NCBI Taxonomy" id="91360"/>
    <lineage>
        <taxon>Bacteria</taxon>
        <taxon>Pseudomonadati</taxon>
        <taxon>Thermodesulfobacteriota</taxon>
        <taxon>Desulfobulbia</taxon>
        <taxon>Desulfobulbales</taxon>
        <taxon>Desulfocapsaceae</taxon>
        <taxon>Desulforhopalus</taxon>
    </lineage>
</organism>
<evidence type="ECO:0000256" key="8">
    <source>
        <dbReference type="ARBA" id="ARBA00048555"/>
    </source>
</evidence>
<comment type="catalytic activity">
    <reaction evidence="9">
        <text>2 cob(II)alamin + reduced [electron-transfer flavoprotein] + 2 ATP = 2 adenosylcob(III)alamin + 2 triphosphate + oxidized [electron-transfer flavoprotein] + 3 H(+)</text>
        <dbReference type="Rhea" id="RHEA:28671"/>
        <dbReference type="Rhea" id="RHEA-COMP:10685"/>
        <dbReference type="Rhea" id="RHEA-COMP:10686"/>
        <dbReference type="ChEBI" id="CHEBI:15378"/>
        <dbReference type="ChEBI" id="CHEBI:16304"/>
        <dbReference type="ChEBI" id="CHEBI:18036"/>
        <dbReference type="ChEBI" id="CHEBI:18408"/>
        <dbReference type="ChEBI" id="CHEBI:30616"/>
        <dbReference type="ChEBI" id="CHEBI:57692"/>
        <dbReference type="ChEBI" id="CHEBI:58307"/>
        <dbReference type="EC" id="2.5.1.17"/>
    </reaction>
</comment>
<dbReference type="Pfam" id="PF02572">
    <property type="entry name" value="CobA_CobO_BtuR"/>
    <property type="match status" value="1"/>
</dbReference>
<dbReference type="GO" id="GO:0009236">
    <property type="term" value="P:cobalamin biosynthetic process"/>
    <property type="evidence" value="ECO:0007669"/>
    <property type="project" value="UniProtKB-UniPathway"/>
</dbReference>
<name>A0A1H0RLI3_9BACT</name>
<comment type="pathway">
    <text evidence="1">Cofactor biosynthesis; adenosylcobalamin biosynthesis; adenosylcobalamin from cob(II)yrinate a,c-diamide: step 2/7.</text>
</comment>
<dbReference type="GO" id="GO:0008817">
    <property type="term" value="F:corrinoid adenosyltransferase activity"/>
    <property type="evidence" value="ECO:0007669"/>
    <property type="project" value="UniProtKB-EC"/>
</dbReference>
<evidence type="ECO:0000256" key="9">
    <source>
        <dbReference type="ARBA" id="ARBA00048692"/>
    </source>
</evidence>
<dbReference type="NCBIfam" id="TIGR00708">
    <property type="entry name" value="cobA"/>
    <property type="match status" value="1"/>
</dbReference>
<comment type="function">
    <text evidence="4">Required for both de novo synthesis of the corrin ring for the assimilation of exogenous corrinoids. Participates in the adenosylation of a variety of incomplete and complete corrinoids.</text>
</comment>
<evidence type="ECO:0000313" key="11">
    <source>
        <dbReference type="Proteomes" id="UP000199073"/>
    </source>
</evidence>
<dbReference type="UniPathway" id="UPA00148">
    <property type="reaction ID" value="UER00233"/>
</dbReference>
<dbReference type="InterPro" id="IPR027417">
    <property type="entry name" value="P-loop_NTPase"/>
</dbReference>
<evidence type="ECO:0000256" key="5">
    <source>
        <dbReference type="ARBA" id="ARBA00031529"/>
    </source>
</evidence>
<evidence type="ECO:0000256" key="2">
    <source>
        <dbReference type="ARBA" id="ARBA00007487"/>
    </source>
</evidence>
<evidence type="ECO:0000256" key="3">
    <source>
        <dbReference type="ARBA" id="ARBA00012454"/>
    </source>
</evidence>
<comment type="catalytic activity">
    <reaction evidence="8">
        <text>2 cob(II)yrinate a,c diamide + reduced [electron-transfer flavoprotein] + 2 ATP = 2 adenosylcob(III)yrinate a,c-diamide + 2 triphosphate + oxidized [electron-transfer flavoprotein] + 3 H(+)</text>
        <dbReference type="Rhea" id="RHEA:11528"/>
        <dbReference type="Rhea" id="RHEA-COMP:10685"/>
        <dbReference type="Rhea" id="RHEA-COMP:10686"/>
        <dbReference type="ChEBI" id="CHEBI:15378"/>
        <dbReference type="ChEBI" id="CHEBI:18036"/>
        <dbReference type="ChEBI" id="CHEBI:30616"/>
        <dbReference type="ChEBI" id="CHEBI:57692"/>
        <dbReference type="ChEBI" id="CHEBI:58307"/>
        <dbReference type="ChEBI" id="CHEBI:58503"/>
        <dbReference type="ChEBI" id="CHEBI:58537"/>
        <dbReference type="EC" id="2.5.1.17"/>
    </reaction>
</comment>
<evidence type="ECO:0000256" key="1">
    <source>
        <dbReference type="ARBA" id="ARBA00005121"/>
    </source>
</evidence>
<sequence length="179" mass="20045">MQIKSDQSRGLLMVFTGNGKGKTTSAIGMAVRAAGHGMKVLFLQFIKGSWQYGEMESLKKFGDTIEFHVLGGGFTWESGDPDHDIKLANDGWEKAKSAIFSNRYQMIILDEFTYLMLFGMVSREEVVSVLKNRPVNLHLVLTGRMASREIRELADLVTEMNPVKHPFENGVLAQKGVEF</sequence>
<dbReference type="EC" id="2.5.1.17" evidence="3"/>
<dbReference type="CDD" id="cd00561">
    <property type="entry name" value="CobA_ACA"/>
    <property type="match status" value="1"/>
</dbReference>
<gene>
    <name evidence="10" type="ORF">SAMN05660330_02363</name>
</gene>